<dbReference type="PANTHER" id="PTHR34504">
    <property type="entry name" value="ANTITOXIN HICB"/>
    <property type="match status" value="1"/>
</dbReference>
<dbReference type="InterPro" id="IPR051404">
    <property type="entry name" value="TA_system_antitoxin"/>
</dbReference>
<dbReference type="EMBL" id="VMGN01000040">
    <property type="protein sequence ID" value="TSC93574.1"/>
    <property type="molecule type" value="Genomic_DNA"/>
</dbReference>
<evidence type="ECO:0000313" key="2">
    <source>
        <dbReference type="EMBL" id="TSC93574.1"/>
    </source>
</evidence>
<proteinExistence type="predicted"/>
<name>A0A554LL83_9BACT</name>
<dbReference type="Pfam" id="PF15919">
    <property type="entry name" value="HicB_lk_antitox"/>
    <property type="match status" value="1"/>
</dbReference>
<dbReference type="PANTHER" id="PTHR34504:SF2">
    <property type="entry name" value="UPF0150 PROTEIN SSL0259"/>
    <property type="match status" value="1"/>
</dbReference>
<dbReference type="Proteomes" id="UP000316495">
    <property type="component" value="Unassembled WGS sequence"/>
</dbReference>
<feature type="domain" description="HicB-like antitoxin of toxin-antitoxin system" evidence="1">
    <location>
        <begin position="8"/>
        <end position="50"/>
    </location>
</feature>
<evidence type="ECO:0000313" key="3">
    <source>
        <dbReference type="Proteomes" id="UP000316495"/>
    </source>
</evidence>
<evidence type="ECO:0000259" key="1">
    <source>
        <dbReference type="Pfam" id="PF15919"/>
    </source>
</evidence>
<protein>
    <recommendedName>
        <fullName evidence="1">HicB-like antitoxin of toxin-antitoxin system domain-containing protein</fullName>
    </recommendedName>
</protein>
<organism evidence="2 3">
    <name type="scientific">Candidatus Berkelbacteria bacterium Athens1014_28</name>
    <dbReference type="NCBI Taxonomy" id="2017145"/>
    <lineage>
        <taxon>Bacteria</taxon>
        <taxon>Candidatus Berkelbacteria</taxon>
    </lineage>
</organism>
<dbReference type="SUPFAM" id="SSF143100">
    <property type="entry name" value="TTHA1013/TTHA0281-like"/>
    <property type="match status" value="1"/>
</dbReference>
<gene>
    <name evidence="2" type="ORF">Athens101428_641</name>
</gene>
<accession>A0A554LL83</accession>
<dbReference type="InterPro" id="IPR035069">
    <property type="entry name" value="TTHA1013/TTHA0281-like"/>
</dbReference>
<dbReference type="Gene3D" id="3.30.160.250">
    <property type="match status" value="1"/>
</dbReference>
<dbReference type="AlphaFoldDB" id="A0A554LL83"/>
<dbReference type="InterPro" id="IPR031807">
    <property type="entry name" value="HicB-like"/>
</dbReference>
<sequence>MKEIFVLFQEEKNGGFSVSIPSLPGCFSQGDTFEDALKNIKEAADLYLEKSSLPEIKREFIVPMELKVR</sequence>
<comment type="caution">
    <text evidence="2">The sequence shown here is derived from an EMBL/GenBank/DDBJ whole genome shotgun (WGS) entry which is preliminary data.</text>
</comment>
<reference evidence="2 3" key="1">
    <citation type="submission" date="2017-07" db="EMBL/GenBank/DDBJ databases">
        <title>Mechanisms for carbon and nitrogen cycling indicate functional differentiation within the Candidate Phyla Radiation.</title>
        <authorList>
            <person name="Danczak R.E."/>
            <person name="Johnston M.D."/>
            <person name="Kenah C."/>
            <person name="Slattery M."/>
            <person name="Wrighton K.C."/>
            <person name="Wilkins M.J."/>
        </authorList>
    </citation>
    <scope>NUCLEOTIDE SEQUENCE [LARGE SCALE GENOMIC DNA]</scope>
    <source>
        <strain evidence="2">Athens1014_28</strain>
    </source>
</reference>